<evidence type="ECO:0000313" key="10">
    <source>
        <dbReference type="EMBL" id="MBA6411937.1"/>
    </source>
</evidence>
<keyword evidence="4" id="KW-0547">Nucleotide-binding</keyword>
<dbReference type="Gene3D" id="3.40.50.300">
    <property type="entry name" value="P-loop containing nucleotide triphosphate hydrolases"/>
    <property type="match status" value="1"/>
</dbReference>
<dbReference type="CDD" id="cd03259">
    <property type="entry name" value="ABC_Carb_Solutes_like"/>
    <property type="match status" value="1"/>
</dbReference>
<keyword evidence="3" id="KW-0410">Iron transport</keyword>
<dbReference type="InterPro" id="IPR050093">
    <property type="entry name" value="ABC_SmlMolc_Importer"/>
</dbReference>
<evidence type="ECO:0000313" key="11">
    <source>
        <dbReference type="Proteomes" id="UP000539350"/>
    </source>
</evidence>
<dbReference type="InterPro" id="IPR017871">
    <property type="entry name" value="ABC_transporter-like_CS"/>
</dbReference>
<keyword evidence="7" id="KW-0406">Ion transport</keyword>
<keyword evidence="6" id="KW-0408">Iron</keyword>
<evidence type="ECO:0000256" key="1">
    <source>
        <dbReference type="ARBA" id="ARBA00022448"/>
    </source>
</evidence>
<keyword evidence="8" id="KW-0472">Membrane</keyword>
<proteinExistence type="predicted"/>
<dbReference type="Proteomes" id="UP000539350">
    <property type="component" value="Unassembled WGS sequence"/>
</dbReference>
<keyword evidence="2" id="KW-1003">Cell membrane</keyword>
<dbReference type="GO" id="GO:0015697">
    <property type="term" value="P:quaternary ammonium group transport"/>
    <property type="evidence" value="ECO:0007669"/>
    <property type="project" value="UniProtKB-ARBA"/>
</dbReference>
<dbReference type="SUPFAM" id="SSF50331">
    <property type="entry name" value="MOP-like"/>
    <property type="match status" value="1"/>
</dbReference>
<evidence type="ECO:0000256" key="8">
    <source>
        <dbReference type="ARBA" id="ARBA00023136"/>
    </source>
</evidence>
<feature type="domain" description="ABC transporter" evidence="9">
    <location>
        <begin position="5"/>
        <end position="237"/>
    </location>
</feature>
<dbReference type="InterPro" id="IPR027417">
    <property type="entry name" value="P-loop_NTPase"/>
</dbReference>
<dbReference type="GO" id="GO:0043190">
    <property type="term" value="C:ATP-binding cassette (ABC) transporter complex"/>
    <property type="evidence" value="ECO:0007669"/>
    <property type="project" value="InterPro"/>
</dbReference>
<dbReference type="GO" id="GO:0016887">
    <property type="term" value="F:ATP hydrolysis activity"/>
    <property type="evidence" value="ECO:0007669"/>
    <property type="project" value="InterPro"/>
</dbReference>
<dbReference type="SUPFAM" id="SSF52540">
    <property type="entry name" value="P-loop containing nucleoside triphosphate hydrolases"/>
    <property type="match status" value="1"/>
</dbReference>
<dbReference type="Gene3D" id="2.40.50.100">
    <property type="match status" value="1"/>
</dbReference>
<accession>A0A7W2YID8</accession>
<dbReference type="InterPro" id="IPR003593">
    <property type="entry name" value="AAA+_ATPase"/>
</dbReference>
<dbReference type="FunFam" id="3.40.50.300:FF:000425">
    <property type="entry name" value="Probable ABC transporter, ATP-binding subunit"/>
    <property type="match status" value="1"/>
</dbReference>
<sequence length="352" mass="38531">MNSQLALQGVAVSYGDYTAAQEVTLSLEQGQIGCLLGPSGCGKTTLLRAIAGFEQVSAGTIKLRGQAISRPGAQLPPEQRKVGMVFQDFALFPHLNVQRNVGFGLHAMDRKSRAQRVQEMLSLVNLEAYAKSYPHELSGGQQQRVALARALAPNPEILLLDEPFSNLDSELREQLATEVRQLLKRNGVTAILVTHDQNEAFAVADQITLMRDGRVVQIDTPYNLYHNPASEFVAEFIGQGSIITVSVDDTGELDNGLGILDMGHRHWQAGESLRLLVRPDDVEYDDFSSLSLPIVSKSFRGAHYLYELGLPDGQSVPCMTPSHVDRSVGQTLSVKFNLQHVVVFPALKEAQS</sequence>
<evidence type="ECO:0000256" key="6">
    <source>
        <dbReference type="ARBA" id="ARBA00023004"/>
    </source>
</evidence>
<dbReference type="InterPro" id="IPR003439">
    <property type="entry name" value="ABC_transporter-like_ATP-bd"/>
</dbReference>
<evidence type="ECO:0000256" key="7">
    <source>
        <dbReference type="ARBA" id="ARBA00023065"/>
    </source>
</evidence>
<dbReference type="InterPro" id="IPR008995">
    <property type="entry name" value="Mo/tungstate-bd_C_term_dom"/>
</dbReference>
<dbReference type="RefSeq" id="WP_182168777.1">
    <property type="nucleotide sequence ID" value="NZ_JACFXU010000013.1"/>
</dbReference>
<dbReference type="GO" id="GO:0005524">
    <property type="term" value="F:ATP binding"/>
    <property type="evidence" value="ECO:0007669"/>
    <property type="project" value="UniProtKB-KW"/>
</dbReference>
<evidence type="ECO:0000259" key="9">
    <source>
        <dbReference type="PROSITE" id="PS50893"/>
    </source>
</evidence>
<dbReference type="InterPro" id="IPR013611">
    <property type="entry name" value="Transp-assoc_OB_typ2"/>
</dbReference>
<evidence type="ECO:0000256" key="3">
    <source>
        <dbReference type="ARBA" id="ARBA00022496"/>
    </source>
</evidence>
<dbReference type="Pfam" id="PF00005">
    <property type="entry name" value="ABC_tran"/>
    <property type="match status" value="1"/>
</dbReference>
<dbReference type="EMBL" id="JACFXU010000013">
    <property type="protein sequence ID" value="MBA6411937.1"/>
    <property type="molecule type" value="Genomic_DNA"/>
</dbReference>
<reference evidence="10 11" key="1">
    <citation type="submission" date="2020-07" db="EMBL/GenBank/DDBJ databases">
        <title>Halieaceae bacterium, F7430, whole genome shotgun sequencing project.</title>
        <authorList>
            <person name="Jiang S."/>
            <person name="Liu Z.W."/>
            <person name="Du Z.J."/>
        </authorList>
    </citation>
    <scope>NUCLEOTIDE SEQUENCE [LARGE SCALE GENOMIC DNA]</scope>
    <source>
        <strain evidence="10 11">F7430</strain>
    </source>
</reference>
<organism evidence="10 11">
    <name type="scientific">Sediminihaliea albiluteola</name>
    <dbReference type="NCBI Taxonomy" id="2758564"/>
    <lineage>
        <taxon>Bacteria</taxon>
        <taxon>Pseudomonadati</taxon>
        <taxon>Pseudomonadota</taxon>
        <taxon>Gammaproteobacteria</taxon>
        <taxon>Cellvibrionales</taxon>
        <taxon>Halieaceae</taxon>
        <taxon>Sediminihaliea</taxon>
    </lineage>
</organism>
<gene>
    <name evidence="10" type="ORF">H2508_02280</name>
</gene>
<dbReference type="PANTHER" id="PTHR42781">
    <property type="entry name" value="SPERMIDINE/PUTRESCINE IMPORT ATP-BINDING PROTEIN POTA"/>
    <property type="match status" value="1"/>
</dbReference>
<evidence type="ECO:0000256" key="5">
    <source>
        <dbReference type="ARBA" id="ARBA00022840"/>
    </source>
</evidence>
<comment type="caution">
    <text evidence="10">The sequence shown here is derived from an EMBL/GenBank/DDBJ whole genome shotgun (WGS) entry which is preliminary data.</text>
</comment>
<dbReference type="GO" id="GO:0015408">
    <property type="term" value="F:ABC-type ferric iron transporter activity"/>
    <property type="evidence" value="ECO:0007669"/>
    <property type="project" value="InterPro"/>
</dbReference>
<keyword evidence="5 10" id="KW-0067">ATP-binding</keyword>
<dbReference type="SMART" id="SM00382">
    <property type="entry name" value="AAA"/>
    <property type="match status" value="1"/>
</dbReference>
<dbReference type="PROSITE" id="PS50893">
    <property type="entry name" value="ABC_TRANSPORTER_2"/>
    <property type="match status" value="1"/>
</dbReference>
<protein>
    <submittedName>
        <fullName evidence="10">ABC transporter ATP-binding protein</fullName>
    </submittedName>
</protein>
<dbReference type="AlphaFoldDB" id="A0A7W2YID8"/>
<dbReference type="PROSITE" id="PS00211">
    <property type="entry name" value="ABC_TRANSPORTER_1"/>
    <property type="match status" value="1"/>
</dbReference>
<evidence type="ECO:0000256" key="2">
    <source>
        <dbReference type="ARBA" id="ARBA00022475"/>
    </source>
</evidence>
<dbReference type="InterPro" id="IPR015853">
    <property type="entry name" value="ABC_transpr_FbpC"/>
</dbReference>
<keyword evidence="1" id="KW-0813">Transport</keyword>
<keyword evidence="11" id="KW-1185">Reference proteome</keyword>
<dbReference type="PANTHER" id="PTHR42781:SF4">
    <property type="entry name" value="SPERMIDINE_PUTRESCINE IMPORT ATP-BINDING PROTEIN POTA"/>
    <property type="match status" value="1"/>
</dbReference>
<name>A0A7W2YID8_9GAMM</name>
<dbReference type="Pfam" id="PF08402">
    <property type="entry name" value="TOBE_2"/>
    <property type="match status" value="1"/>
</dbReference>
<evidence type="ECO:0000256" key="4">
    <source>
        <dbReference type="ARBA" id="ARBA00022741"/>
    </source>
</evidence>